<evidence type="ECO:0000313" key="3">
    <source>
        <dbReference type="EMBL" id="KAK6763596.1"/>
    </source>
</evidence>
<feature type="compositionally biased region" description="Basic and acidic residues" evidence="1">
    <location>
        <begin position="49"/>
        <end position="62"/>
    </location>
</feature>
<dbReference type="Gene3D" id="2.60.40.3770">
    <property type="match status" value="1"/>
</dbReference>
<proteinExistence type="predicted"/>
<sequence length="700" mass="78977">MTGKWHDKNDTKQSSDGVIREVELTTSTRRTIRRPVNLVIPLELGDTDNGTHEDGKNGEVCKENANQDTRYDFRPRKNIPYNENTLANTASTTSPGSSLSPKFSLLILTLLTLCFPSLSRPIVESLSMECHKNGVLVKNTNAADFEICIEDECKLYTKPSLRELVRFSPERTLHEHSVRLKWKTNETLSSMEMTCQPIDFCENIQCIFCLSLLLNPECWPLGALLGSTLLIYVNLPITIGKPIRIMSQAICYIFLYIFRFFFRFVRYLLRFSTRTPTQRQRLRQLAEALAIVAISVQVVAKVHTCQDVNIFALSSNICTFSSSSTDTCEISLSNILKLNTFKQEACLRLYANTSLVSHLKIRWKGLALYCTLETLGYTRDIQIHILDSKRCPHMGSCKGEKCATINSTDLVPELERANSYPGRTGCLESCGGLGCDCLYPSSGCLFYRVYAVPRSKDIFEISRCIQWKQEVKLEVTVETNGKTHHYVLAVIPNVPVFMHNFTLTMTSLAVPPLPTLNQKFITNGKEYAIWQPDRNPLLSCKSYSEAKHLKCDFSDDCKCGPAESKVRCDCTHPQVSKIFDDLSQKLPRQLGSTLFFKKSDSQIVARIRDTASTEFVITYQGKVSRAKQQVNKAVCSVENIVLKGCYRCTRGADAIISCSSPQPTLGEIKCDRDTFVVSCTPDGTRTQLRLMRNFARNHLN</sequence>
<reference evidence="3 4" key="1">
    <citation type="submission" date="2023-08" db="EMBL/GenBank/DDBJ databases">
        <title>A Necator americanus chromosomal reference genome.</title>
        <authorList>
            <person name="Ilik V."/>
            <person name="Petrzelkova K.J."/>
            <person name="Pardy F."/>
            <person name="Fuh T."/>
            <person name="Niatou-Singa F.S."/>
            <person name="Gouil Q."/>
            <person name="Baker L."/>
            <person name="Ritchie M.E."/>
            <person name="Jex A.R."/>
            <person name="Gazzola D."/>
            <person name="Li H."/>
            <person name="Toshio Fujiwara R."/>
            <person name="Zhan B."/>
            <person name="Aroian R.V."/>
            <person name="Pafco B."/>
            <person name="Schwarz E.M."/>
        </authorList>
    </citation>
    <scope>NUCLEOTIDE SEQUENCE [LARGE SCALE GENOMIC DNA]</scope>
    <source>
        <strain evidence="3 4">Aroian</strain>
        <tissue evidence="3">Whole animal</tissue>
    </source>
</reference>
<evidence type="ECO:0000259" key="2">
    <source>
        <dbReference type="Pfam" id="PF07245"/>
    </source>
</evidence>
<feature type="domain" description="Phlebovirus glycoprotein G2 fusion" evidence="2">
    <location>
        <begin position="305"/>
        <end position="617"/>
    </location>
</feature>
<gene>
    <name evidence="3" type="primary">Necator_chrX.g24228</name>
    <name evidence="3" type="ORF">RB195_024063</name>
</gene>
<dbReference type="Pfam" id="PF07245">
    <property type="entry name" value="Phlebovirus_G2"/>
    <property type="match status" value="1"/>
</dbReference>
<organism evidence="3 4">
    <name type="scientific">Necator americanus</name>
    <name type="common">Human hookworm</name>
    <dbReference type="NCBI Taxonomy" id="51031"/>
    <lineage>
        <taxon>Eukaryota</taxon>
        <taxon>Metazoa</taxon>
        <taxon>Ecdysozoa</taxon>
        <taxon>Nematoda</taxon>
        <taxon>Chromadorea</taxon>
        <taxon>Rhabditida</taxon>
        <taxon>Rhabditina</taxon>
        <taxon>Rhabditomorpha</taxon>
        <taxon>Strongyloidea</taxon>
        <taxon>Ancylostomatidae</taxon>
        <taxon>Bunostominae</taxon>
        <taxon>Necator</taxon>
    </lineage>
</organism>
<evidence type="ECO:0000256" key="1">
    <source>
        <dbReference type="SAM" id="MobiDB-lite"/>
    </source>
</evidence>
<dbReference type="Gene3D" id="2.60.98.50">
    <property type="match status" value="1"/>
</dbReference>
<evidence type="ECO:0000313" key="4">
    <source>
        <dbReference type="Proteomes" id="UP001303046"/>
    </source>
</evidence>
<accession>A0ABR1ELN9</accession>
<name>A0ABR1ELN9_NECAM</name>
<comment type="caution">
    <text evidence="3">The sequence shown here is derived from an EMBL/GenBank/DDBJ whole genome shotgun (WGS) entry which is preliminary data.</text>
</comment>
<keyword evidence="4" id="KW-1185">Reference proteome</keyword>
<protein>
    <recommendedName>
        <fullName evidence="2">Phlebovirus glycoprotein G2 fusion domain-containing protein</fullName>
    </recommendedName>
</protein>
<dbReference type="InterPro" id="IPR009878">
    <property type="entry name" value="Phlebovirus_G2_fusion"/>
</dbReference>
<dbReference type="Proteomes" id="UP001303046">
    <property type="component" value="Unassembled WGS sequence"/>
</dbReference>
<feature type="region of interest" description="Disordered" evidence="1">
    <location>
        <begin position="43"/>
        <end position="80"/>
    </location>
</feature>
<dbReference type="EMBL" id="JAVFWL010000006">
    <property type="protein sequence ID" value="KAK6763596.1"/>
    <property type="molecule type" value="Genomic_DNA"/>
</dbReference>